<reference evidence="1 2" key="1">
    <citation type="submission" date="2024-04" db="EMBL/GenBank/DDBJ databases">
        <title>Tritrichomonas musculus Genome.</title>
        <authorList>
            <person name="Alves-Ferreira E."/>
            <person name="Grigg M."/>
            <person name="Lorenzi H."/>
            <person name="Galac M."/>
        </authorList>
    </citation>
    <scope>NUCLEOTIDE SEQUENCE [LARGE SCALE GENOMIC DNA]</scope>
    <source>
        <strain evidence="1 2">EAF2021</strain>
    </source>
</reference>
<dbReference type="Proteomes" id="UP001470230">
    <property type="component" value="Unassembled WGS sequence"/>
</dbReference>
<sequence length="156" mass="18230">MKFKRGVGRDGRPPCLTQEEFNILEKEIKRMHSLSIYPTINQITKFIYTTFNKYTYVDTIRHMISIKFSDMFKSCVGIVLEDKRIKVSIQDIENNLNTLQKEIQDVPIDFIFDLDEMGTSEYEDSRQQIVIVPASYQYKTAPYSITRAEKHATCLA</sequence>
<organism evidence="1 2">
    <name type="scientific">Tritrichomonas musculus</name>
    <dbReference type="NCBI Taxonomy" id="1915356"/>
    <lineage>
        <taxon>Eukaryota</taxon>
        <taxon>Metamonada</taxon>
        <taxon>Parabasalia</taxon>
        <taxon>Tritrichomonadida</taxon>
        <taxon>Tritrichomonadidae</taxon>
        <taxon>Tritrichomonas</taxon>
    </lineage>
</organism>
<gene>
    <name evidence="1" type="ORF">M9Y10_007556</name>
</gene>
<name>A0ABR2J1N8_9EUKA</name>
<evidence type="ECO:0000313" key="1">
    <source>
        <dbReference type="EMBL" id="KAK8871813.1"/>
    </source>
</evidence>
<dbReference type="EMBL" id="JAPFFF010000013">
    <property type="protein sequence ID" value="KAK8871813.1"/>
    <property type="molecule type" value="Genomic_DNA"/>
</dbReference>
<comment type="caution">
    <text evidence="1">The sequence shown here is derived from an EMBL/GenBank/DDBJ whole genome shotgun (WGS) entry which is preliminary data.</text>
</comment>
<protein>
    <submittedName>
        <fullName evidence="1">Uncharacterized protein</fullName>
    </submittedName>
</protein>
<evidence type="ECO:0000313" key="2">
    <source>
        <dbReference type="Proteomes" id="UP001470230"/>
    </source>
</evidence>
<accession>A0ABR2J1N8</accession>
<proteinExistence type="predicted"/>
<keyword evidence="2" id="KW-1185">Reference proteome</keyword>